<evidence type="ECO:0000256" key="6">
    <source>
        <dbReference type="ARBA" id="ARBA00022741"/>
    </source>
</evidence>
<evidence type="ECO:0000256" key="9">
    <source>
        <dbReference type="ARBA" id="ARBA00048743"/>
    </source>
</evidence>
<dbReference type="Gene3D" id="3.40.50.300">
    <property type="entry name" value="P-loop containing nucleotide triphosphate hydrolases"/>
    <property type="match status" value="1"/>
</dbReference>
<dbReference type="Proteomes" id="UP000199708">
    <property type="component" value="Unassembled WGS sequence"/>
</dbReference>
<evidence type="ECO:0000256" key="11">
    <source>
        <dbReference type="HAMAP-Rule" id="MF_00165"/>
    </source>
</evidence>
<dbReference type="AlphaFoldDB" id="A0A1G7SN91"/>
<evidence type="ECO:0000256" key="4">
    <source>
        <dbReference type="ARBA" id="ARBA00022679"/>
    </source>
</evidence>
<evidence type="ECO:0000256" key="3">
    <source>
        <dbReference type="ARBA" id="ARBA00017144"/>
    </source>
</evidence>
<dbReference type="GO" id="GO:0005524">
    <property type="term" value="F:ATP binding"/>
    <property type="evidence" value="ECO:0007669"/>
    <property type="project" value="UniProtKB-UniRule"/>
</dbReference>
<dbReference type="PROSITE" id="PS01331">
    <property type="entry name" value="THYMIDYLATE_KINASE"/>
    <property type="match status" value="1"/>
</dbReference>
<dbReference type="InterPro" id="IPR018094">
    <property type="entry name" value="Thymidylate_kinase"/>
</dbReference>
<dbReference type="InterPro" id="IPR018095">
    <property type="entry name" value="Thymidylate_kin_CS"/>
</dbReference>
<name>A0A1G7SN91_9LACT</name>
<dbReference type="EMBL" id="FNCK01000004">
    <property type="protein sequence ID" value="SDG24314.1"/>
    <property type="molecule type" value="Genomic_DNA"/>
</dbReference>
<dbReference type="FunFam" id="3.40.50.300:FF:000225">
    <property type="entry name" value="Thymidylate kinase"/>
    <property type="match status" value="1"/>
</dbReference>
<dbReference type="GO" id="GO:0004798">
    <property type="term" value="F:dTMP kinase activity"/>
    <property type="evidence" value="ECO:0007669"/>
    <property type="project" value="UniProtKB-UniRule"/>
</dbReference>
<protein>
    <recommendedName>
        <fullName evidence="3 11">Thymidylate kinase</fullName>
        <ecNumber evidence="2 11">2.7.4.9</ecNumber>
    </recommendedName>
    <alternativeName>
        <fullName evidence="11">dTMP kinase</fullName>
    </alternativeName>
</protein>
<dbReference type="STRING" id="120956.SAMN05421791_10483"/>
<comment type="similarity">
    <text evidence="1 11">Belongs to the thymidylate kinase family.</text>
</comment>
<dbReference type="Pfam" id="PF02223">
    <property type="entry name" value="Thymidylate_kin"/>
    <property type="match status" value="1"/>
</dbReference>
<evidence type="ECO:0000256" key="2">
    <source>
        <dbReference type="ARBA" id="ARBA00012980"/>
    </source>
</evidence>
<feature type="binding site" evidence="11">
    <location>
        <begin position="11"/>
        <end position="18"/>
    </location>
    <ligand>
        <name>ATP</name>
        <dbReference type="ChEBI" id="CHEBI:30616"/>
    </ligand>
</feature>
<dbReference type="NCBIfam" id="TIGR00041">
    <property type="entry name" value="DTMP_kinase"/>
    <property type="match status" value="1"/>
</dbReference>
<keyword evidence="6 11" id="KW-0547">Nucleotide-binding</keyword>
<dbReference type="InterPro" id="IPR039430">
    <property type="entry name" value="Thymidylate_kin-like_dom"/>
</dbReference>
<dbReference type="CDD" id="cd01672">
    <property type="entry name" value="TMPK"/>
    <property type="match status" value="1"/>
</dbReference>
<dbReference type="SUPFAM" id="SSF52540">
    <property type="entry name" value="P-loop containing nucleoside triphosphate hydrolases"/>
    <property type="match status" value="1"/>
</dbReference>
<dbReference type="PANTHER" id="PTHR10344:SF4">
    <property type="entry name" value="UMP-CMP KINASE 2, MITOCHONDRIAL"/>
    <property type="match status" value="1"/>
</dbReference>
<feature type="domain" description="Thymidylate kinase-like" evidence="12">
    <location>
        <begin position="9"/>
        <end position="199"/>
    </location>
</feature>
<dbReference type="GO" id="GO:0006235">
    <property type="term" value="P:dTTP biosynthetic process"/>
    <property type="evidence" value="ECO:0007669"/>
    <property type="project" value="UniProtKB-UniRule"/>
</dbReference>
<dbReference type="PANTHER" id="PTHR10344">
    <property type="entry name" value="THYMIDYLATE KINASE"/>
    <property type="match status" value="1"/>
</dbReference>
<dbReference type="GO" id="GO:0006227">
    <property type="term" value="P:dUDP biosynthetic process"/>
    <property type="evidence" value="ECO:0007669"/>
    <property type="project" value="TreeGrafter"/>
</dbReference>
<proteinExistence type="inferred from homology"/>
<reference evidence="13 14" key="1">
    <citation type="submission" date="2016-10" db="EMBL/GenBank/DDBJ databases">
        <authorList>
            <person name="de Groot N.N."/>
        </authorList>
    </citation>
    <scope>NUCLEOTIDE SEQUENCE [LARGE SCALE GENOMIC DNA]</scope>
    <source>
        <strain evidence="13 14">ATCC BAA-466</strain>
    </source>
</reference>
<keyword evidence="8 11" id="KW-0067">ATP-binding</keyword>
<evidence type="ECO:0000313" key="13">
    <source>
        <dbReference type="EMBL" id="SDG24314.1"/>
    </source>
</evidence>
<keyword evidence="14" id="KW-1185">Reference proteome</keyword>
<evidence type="ECO:0000256" key="1">
    <source>
        <dbReference type="ARBA" id="ARBA00009776"/>
    </source>
</evidence>
<keyword evidence="7 11" id="KW-0418">Kinase</keyword>
<evidence type="ECO:0000256" key="8">
    <source>
        <dbReference type="ARBA" id="ARBA00022840"/>
    </source>
</evidence>
<comment type="function">
    <text evidence="10 11">Phosphorylation of dTMP to form dTDP in both de novo and salvage pathways of dTTP synthesis.</text>
</comment>
<sequence length="211" mass="23786">MSKGKFIAIEGPDGSGKTSIIKALGKMLENEGIQPVYTREPGGSPIAEQIRELILDVDNTAMDYRTEALLYAASRRQHLTETILPNVQAGRLVISDRFVMSSLAYQGVARKIGIEAVWQINQFAIEDHLPDLTILIDVPAEIGLERIEKARHSRQYDRLDREALAFHQKVRQTYLDLIPEWENIVVIDGSQSIEQVSNECFESLKEHGMIN</sequence>
<dbReference type="RefSeq" id="WP_090289772.1">
    <property type="nucleotide sequence ID" value="NZ_FNCK01000004.1"/>
</dbReference>
<evidence type="ECO:0000256" key="7">
    <source>
        <dbReference type="ARBA" id="ARBA00022777"/>
    </source>
</evidence>
<evidence type="ECO:0000313" key="14">
    <source>
        <dbReference type="Proteomes" id="UP000199708"/>
    </source>
</evidence>
<keyword evidence="5 11" id="KW-0545">Nucleotide biosynthesis</keyword>
<dbReference type="GO" id="GO:0006233">
    <property type="term" value="P:dTDP biosynthetic process"/>
    <property type="evidence" value="ECO:0007669"/>
    <property type="project" value="InterPro"/>
</dbReference>
<organism evidence="13 14">
    <name type="scientific">Facklamia miroungae</name>
    <dbReference type="NCBI Taxonomy" id="120956"/>
    <lineage>
        <taxon>Bacteria</taxon>
        <taxon>Bacillati</taxon>
        <taxon>Bacillota</taxon>
        <taxon>Bacilli</taxon>
        <taxon>Lactobacillales</taxon>
        <taxon>Aerococcaceae</taxon>
        <taxon>Facklamia</taxon>
    </lineage>
</organism>
<gene>
    <name evidence="11" type="primary">tmk</name>
    <name evidence="13" type="ORF">SAMN05421791_10483</name>
</gene>
<evidence type="ECO:0000256" key="5">
    <source>
        <dbReference type="ARBA" id="ARBA00022727"/>
    </source>
</evidence>
<evidence type="ECO:0000256" key="10">
    <source>
        <dbReference type="ARBA" id="ARBA00057735"/>
    </source>
</evidence>
<evidence type="ECO:0000259" key="12">
    <source>
        <dbReference type="Pfam" id="PF02223"/>
    </source>
</evidence>
<dbReference type="HAMAP" id="MF_00165">
    <property type="entry name" value="Thymidylate_kinase"/>
    <property type="match status" value="1"/>
</dbReference>
<dbReference type="EC" id="2.7.4.9" evidence="2 11"/>
<accession>A0A1G7SN91</accession>
<dbReference type="GO" id="GO:0005829">
    <property type="term" value="C:cytosol"/>
    <property type="evidence" value="ECO:0007669"/>
    <property type="project" value="TreeGrafter"/>
</dbReference>
<keyword evidence="4 11" id="KW-0808">Transferase</keyword>
<dbReference type="OrthoDB" id="9774907at2"/>
<dbReference type="InterPro" id="IPR027417">
    <property type="entry name" value="P-loop_NTPase"/>
</dbReference>
<comment type="catalytic activity">
    <reaction evidence="9 11">
        <text>dTMP + ATP = dTDP + ADP</text>
        <dbReference type="Rhea" id="RHEA:13517"/>
        <dbReference type="ChEBI" id="CHEBI:30616"/>
        <dbReference type="ChEBI" id="CHEBI:58369"/>
        <dbReference type="ChEBI" id="CHEBI:63528"/>
        <dbReference type="ChEBI" id="CHEBI:456216"/>
        <dbReference type="EC" id="2.7.4.9"/>
    </reaction>
</comment>